<reference evidence="4" key="1">
    <citation type="submission" date="2016-07" db="EMBL/GenBank/DDBJ databases">
        <authorList>
            <person name="Florea S."/>
            <person name="Webb J.S."/>
            <person name="Jaromczyk J."/>
            <person name="Schardl C.L."/>
        </authorList>
    </citation>
    <scope>NUCLEOTIDE SEQUENCE [LARGE SCALE GENOMIC DNA]</scope>
    <source>
        <strain evidence="4">MV-1</strain>
    </source>
</reference>
<dbReference type="PANTHER" id="PTHR34957:SF1">
    <property type="entry name" value="NUCLEAR TRANSPORT FACTOR 2 (NTF2) FAMILY PROTEIN"/>
    <property type="match status" value="1"/>
</dbReference>
<evidence type="ECO:0000256" key="1">
    <source>
        <dbReference type="SAM" id="MobiDB-lite"/>
    </source>
</evidence>
<protein>
    <recommendedName>
        <fullName evidence="2">SnoaL-like domain-containing protein</fullName>
    </recommendedName>
</protein>
<dbReference type="Pfam" id="PF13474">
    <property type="entry name" value="SnoaL_3"/>
    <property type="match status" value="1"/>
</dbReference>
<comment type="caution">
    <text evidence="3">The sequence shown here is derived from an EMBL/GenBank/DDBJ whole genome shotgun (WGS) entry which is preliminary data.</text>
</comment>
<feature type="region of interest" description="Disordered" evidence="1">
    <location>
        <begin position="114"/>
        <end position="135"/>
    </location>
</feature>
<dbReference type="STRING" id="28181.BEN30_05960"/>
<evidence type="ECO:0000259" key="2">
    <source>
        <dbReference type="Pfam" id="PF13474"/>
    </source>
</evidence>
<proteinExistence type="predicted"/>
<dbReference type="PANTHER" id="PTHR34957">
    <property type="entry name" value="NUCLEAR TRANSPORT FACTOR 2 (NTF2) FAMILY PROTEIN"/>
    <property type="match status" value="1"/>
</dbReference>
<dbReference type="RefSeq" id="WP_069957137.1">
    <property type="nucleotide sequence ID" value="NZ_MCGG01000013.1"/>
</dbReference>
<keyword evidence="4" id="KW-1185">Reference proteome</keyword>
<dbReference type="InterPro" id="IPR037401">
    <property type="entry name" value="SnoaL-like"/>
</dbReference>
<name>A0A1E5Q9T7_9PROT</name>
<evidence type="ECO:0000313" key="3">
    <source>
        <dbReference type="EMBL" id="OEJ68475.1"/>
    </source>
</evidence>
<feature type="domain" description="SnoaL-like" evidence="2">
    <location>
        <begin position="12"/>
        <end position="117"/>
    </location>
</feature>
<accession>A0A1E5Q9T7</accession>
<dbReference type="AlphaFoldDB" id="A0A1E5Q9T7"/>
<dbReference type="Gene3D" id="3.10.450.50">
    <property type="match status" value="1"/>
</dbReference>
<evidence type="ECO:0000313" key="4">
    <source>
        <dbReference type="Proteomes" id="UP000095347"/>
    </source>
</evidence>
<dbReference type="OrthoDB" id="9786718at2"/>
<gene>
    <name evidence="3" type="ORF">BEN30_05960</name>
</gene>
<organism evidence="3 4">
    <name type="scientific">Magnetovibrio blakemorei</name>
    <dbReference type="NCBI Taxonomy" id="28181"/>
    <lineage>
        <taxon>Bacteria</taxon>
        <taxon>Pseudomonadati</taxon>
        <taxon>Pseudomonadota</taxon>
        <taxon>Alphaproteobacteria</taxon>
        <taxon>Rhodospirillales</taxon>
        <taxon>Magnetovibrionaceae</taxon>
        <taxon>Magnetovibrio</taxon>
    </lineage>
</organism>
<dbReference type="InterPro" id="IPR032710">
    <property type="entry name" value="NTF2-like_dom_sf"/>
</dbReference>
<sequence length="135" mass="14645">MFPPDETEVLFANDAFYAAFGRGDFAAMDDLWARTLPVSCIHPGGPLMLSRTVVLESWRAILDSGETAAVTHLDATPMIVGPVAWVTCLERIGDNVLAATNIFARENDAWKMTHHQAGPTQAVPKTKTPRPALAN</sequence>
<dbReference type="EMBL" id="MCGG01000013">
    <property type="protein sequence ID" value="OEJ68475.1"/>
    <property type="molecule type" value="Genomic_DNA"/>
</dbReference>
<dbReference type="Proteomes" id="UP000095347">
    <property type="component" value="Unassembled WGS sequence"/>
</dbReference>
<dbReference type="SUPFAM" id="SSF54427">
    <property type="entry name" value="NTF2-like"/>
    <property type="match status" value="1"/>
</dbReference>